<keyword evidence="7 13" id="KW-0479">Metal-binding</keyword>
<comment type="cofactor">
    <cofactor evidence="1 13">
        <name>heme</name>
        <dbReference type="ChEBI" id="CHEBI:30413"/>
    </cofactor>
</comment>
<evidence type="ECO:0000256" key="12">
    <source>
        <dbReference type="ARBA" id="ARBA00023136"/>
    </source>
</evidence>
<dbReference type="GO" id="GO:0016705">
    <property type="term" value="F:oxidoreductase activity, acting on paired donors, with incorporation or reduction of molecular oxygen"/>
    <property type="evidence" value="ECO:0007669"/>
    <property type="project" value="InterPro"/>
</dbReference>
<evidence type="ECO:0000256" key="8">
    <source>
        <dbReference type="ARBA" id="ARBA00022989"/>
    </source>
</evidence>
<gene>
    <name evidence="14" type="ORF">D9756_000261</name>
</gene>
<dbReference type="InterPro" id="IPR036396">
    <property type="entry name" value="Cyt_P450_sf"/>
</dbReference>
<dbReference type="PRINTS" id="PR00463">
    <property type="entry name" value="EP450I"/>
</dbReference>
<keyword evidence="11" id="KW-0503">Monooxygenase</keyword>
<feature type="binding site" description="axial binding residue" evidence="13">
    <location>
        <position position="520"/>
    </location>
    <ligand>
        <name>heme</name>
        <dbReference type="ChEBI" id="CHEBI:30413"/>
    </ligand>
    <ligandPart>
        <name>Fe</name>
        <dbReference type="ChEBI" id="CHEBI:18248"/>
    </ligandPart>
</feature>
<name>A0A8H5GE32_9AGAR</name>
<dbReference type="InterPro" id="IPR002401">
    <property type="entry name" value="Cyt_P450_E_grp-I"/>
</dbReference>
<keyword evidence="12" id="KW-0472">Membrane</keyword>
<dbReference type="GO" id="GO:0005506">
    <property type="term" value="F:iron ion binding"/>
    <property type="evidence" value="ECO:0007669"/>
    <property type="project" value="InterPro"/>
</dbReference>
<keyword evidence="5 13" id="KW-0349">Heme</keyword>
<dbReference type="InterPro" id="IPR001128">
    <property type="entry name" value="Cyt_P450"/>
</dbReference>
<comment type="subcellular location">
    <subcellularLocation>
        <location evidence="2">Membrane</location>
    </subcellularLocation>
</comment>
<evidence type="ECO:0000256" key="4">
    <source>
        <dbReference type="ARBA" id="ARBA00010617"/>
    </source>
</evidence>
<comment type="caution">
    <text evidence="14">The sequence shown here is derived from an EMBL/GenBank/DDBJ whole genome shotgun (WGS) entry which is preliminary data.</text>
</comment>
<evidence type="ECO:0000256" key="7">
    <source>
        <dbReference type="ARBA" id="ARBA00022723"/>
    </source>
</evidence>
<evidence type="ECO:0000256" key="2">
    <source>
        <dbReference type="ARBA" id="ARBA00004370"/>
    </source>
</evidence>
<evidence type="ECO:0000256" key="13">
    <source>
        <dbReference type="PIRSR" id="PIRSR602401-1"/>
    </source>
</evidence>
<dbReference type="SUPFAM" id="SSF48264">
    <property type="entry name" value="Cytochrome P450"/>
    <property type="match status" value="1"/>
</dbReference>
<dbReference type="AlphaFoldDB" id="A0A8H5GE32"/>
<dbReference type="EMBL" id="JAACJO010000001">
    <property type="protein sequence ID" value="KAF5363349.1"/>
    <property type="molecule type" value="Genomic_DNA"/>
</dbReference>
<keyword evidence="10 13" id="KW-0408">Iron</keyword>
<dbReference type="Pfam" id="PF00067">
    <property type="entry name" value="p450"/>
    <property type="match status" value="2"/>
</dbReference>
<accession>A0A8H5GE32</accession>
<protein>
    <recommendedName>
        <fullName evidence="16">Cytochrome P450</fullName>
    </recommendedName>
</protein>
<sequence length="577" mass="65228">MSPTSNKLWPVPPSTLADFLQKLPDIKGKQVVVGLSAYVAYLILRRLIIWPFVLSPLRKLPGPPVGNLILGQSRTIINSETGIPQREWVKKYGPVVRMVGPVGVERLIFMEPEYLHQILVKDWLQYPRPEYLRNILGIVTGHGLLTVTGDEHKQMRKAMNPAFSIPNLMAQTHMYWESIEGLINIFNDQLASVGPEGKILHVYDWMSKVTLDIICETAFGYKADSLHNPHNELAVAYEKLIALQSGPNIAKFILVMLVPGAPKLLASNWGYRNRWLFEKINLLRAPLPSPYFYPSNILYSHVITGEVSTLIGSMYEIRKLSKKMLEDKFAETAAQISDIDAKRDIMSILVRARKAEQEGKSGEQYVMNDQAMMDQVLTFLGAGHETTASGLTWTLWLLANDKESQRKLREELAPIMTENPHPDYRTLKDLKWLDCVVMESLRVMPPVPLTIRVAKEQGILNGMVIPKGTMFYIPIRVVNTWKVIWGEDAEEFHPERWLDLPKDYHPSFSMLSFIAGPHACIGKTMAIIEMKAVLAGLIVNFEFDPASEGQKAMPAAAITMKPTDGMPLRIRRIQPRA</sequence>
<evidence type="ECO:0000313" key="15">
    <source>
        <dbReference type="Proteomes" id="UP000559027"/>
    </source>
</evidence>
<evidence type="ECO:0000256" key="9">
    <source>
        <dbReference type="ARBA" id="ARBA00023002"/>
    </source>
</evidence>
<dbReference type="OrthoDB" id="10029320at2759"/>
<dbReference type="PANTHER" id="PTHR24305">
    <property type="entry name" value="CYTOCHROME P450"/>
    <property type="match status" value="1"/>
</dbReference>
<evidence type="ECO:0000256" key="1">
    <source>
        <dbReference type="ARBA" id="ARBA00001971"/>
    </source>
</evidence>
<proteinExistence type="inferred from homology"/>
<dbReference type="GO" id="GO:0020037">
    <property type="term" value="F:heme binding"/>
    <property type="evidence" value="ECO:0007669"/>
    <property type="project" value="InterPro"/>
</dbReference>
<dbReference type="PANTHER" id="PTHR24305:SF166">
    <property type="entry name" value="CYTOCHROME P450 12A4, MITOCHONDRIAL-RELATED"/>
    <property type="match status" value="1"/>
</dbReference>
<keyword evidence="15" id="KW-1185">Reference proteome</keyword>
<evidence type="ECO:0000256" key="6">
    <source>
        <dbReference type="ARBA" id="ARBA00022692"/>
    </source>
</evidence>
<evidence type="ECO:0000256" key="11">
    <source>
        <dbReference type="ARBA" id="ARBA00023033"/>
    </source>
</evidence>
<dbReference type="Proteomes" id="UP000559027">
    <property type="component" value="Unassembled WGS sequence"/>
</dbReference>
<evidence type="ECO:0000256" key="5">
    <source>
        <dbReference type="ARBA" id="ARBA00022617"/>
    </source>
</evidence>
<organism evidence="14 15">
    <name type="scientific">Leucocoprinus leucothites</name>
    <dbReference type="NCBI Taxonomy" id="201217"/>
    <lineage>
        <taxon>Eukaryota</taxon>
        <taxon>Fungi</taxon>
        <taxon>Dikarya</taxon>
        <taxon>Basidiomycota</taxon>
        <taxon>Agaricomycotina</taxon>
        <taxon>Agaricomycetes</taxon>
        <taxon>Agaricomycetidae</taxon>
        <taxon>Agaricales</taxon>
        <taxon>Agaricineae</taxon>
        <taxon>Agaricaceae</taxon>
        <taxon>Leucocoprinus</taxon>
    </lineage>
</organism>
<keyword evidence="6" id="KW-0812">Transmembrane</keyword>
<evidence type="ECO:0000256" key="10">
    <source>
        <dbReference type="ARBA" id="ARBA00023004"/>
    </source>
</evidence>
<dbReference type="Gene3D" id="1.10.630.10">
    <property type="entry name" value="Cytochrome P450"/>
    <property type="match status" value="1"/>
</dbReference>
<comment type="pathway">
    <text evidence="3">Secondary metabolite biosynthesis; terpenoid biosynthesis.</text>
</comment>
<comment type="similarity">
    <text evidence="4">Belongs to the cytochrome P450 family.</text>
</comment>
<reference evidence="14 15" key="1">
    <citation type="journal article" date="2020" name="ISME J.">
        <title>Uncovering the hidden diversity of litter-decomposition mechanisms in mushroom-forming fungi.</title>
        <authorList>
            <person name="Floudas D."/>
            <person name="Bentzer J."/>
            <person name="Ahren D."/>
            <person name="Johansson T."/>
            <person name="Persson P."/>
            <person name="Tunlid A."/>
        </authorList>
    </citation>
    <scope>NUCLEOTIDE SEQUENCE [LARGE SCALE GENOMIC DNA]</scope>
    <source>
        <strain evidence="14 15">CBS 146.42</strain>
    </source>
</reference>
<evidence type="ECO:0000256" key="3">
    <source>
        <dbReference type="ARBA" id="ARBA00004721"/>
    </source>
</evidence>
<dbReference type="GO" id="GO:0016020">
    <property type="term" value="C:membrane"/>
    <property type="evidence" value="ECO:0007669"/>
    <property type="project" value="UniProtKB-SubCell"/>
</dbReference>
<keyword evidence="9" id="KW-0560">Oxidoreductase</keyword>
<dbReference type="InterPro" id="IPR050121">
    <property type="entry name" value="Cytochrome_P450_monoxygenase"/>
</dbReference>
<dbReference type="PRINTS" id="PR00385">
    <property type="entry name" value="P450"/>
</dbReference>
<keyword evidence="8" id="KW-1133">Transmembrane helix</keyword>
<evidence type="ECO:0008006" key="16">
    <source>
        <dbReference type="Google" id="ProtNLM"/>
    </source>
</evidence>
<dbReference type="GO" id="GO:0004497">
    <property type="term" value="F:monooxygenase activity"/>
    <property type="evidence" value="ECO:0007669"/>
    <property type="project" value="UniProtKB-KW"/>
</dbReference>
<evidence type="ECO:0000313" key="14">
    <source>
        <dbReference type="EMBL" id="KAF5363349.1"/>
    </source>
</evidence>